<dbReference type="STRING" id="1640674.SAMN05216323_104910"/>
<keyword evidence="5" id="KW-0472">Membrane</keyword>
<feature type="domain" description="Peptidase S26" evidence="6">
    <location>
        <begin position="307"/>
        <end position="338"/>
    </location>
</feature>
<gene>
    <name evidence="7" type="ORF">SAMN05216323_104910</name>
</gene>
<evidence type="ECO:0000256" key="1">
    <source>
        <dbReference type="ARBA" id="ARBA00009370"/>
    </source>
</evidence>
<feature type="region of interest" description="Disordered" evidence="4">
    <location>
        <begin position="1"/>
        <end position="24"/>
    </location>
</feature>
<evidence type="ECO:0000256" key="3">
    <source>
        <dbReference type="ARBA" id="ARBA00029906"/>
    </source>
</evidence>
<dbReference type="InterPro" id="IPR019533">
    <property type="entry name" value="Peptidase_S26"/>
</dbReference>
<comment type="similarity">
    <text evidence="1">Belongs to the peptidase S26 family.</text>
</comment>
<reference evidence="7 8" key="1">
    <citation type="submission" date="2016-09" db="EMBL/GenBank/DDBJ databases">
        <authorList>
            <person name="Capua I."/>
            <person name="De Benedictis P."/>
            <person name="Joannis T."/>
            <person name="Lombin L.H."/>
            <person name="Cattoli G."/>
        </authorList>
    </citation>
    <scope>NUCLEOTIDE SEQUENCE [LARGE SCALE GENOMIC DNA]</scope>
    <source>
        <strain evidence="7 8">A7P-90m</strain>
    </source>
</reference>
<dbReference type="Pfam" id="PF10502">
    <property type="entry name" value="Peptidase_S26"/>
    <property type="match status" value="2"/>
</dbReference>
<evidence type="ECO:0000313" key="7">
    <source>
        <dbReference type="EMBL" id="SDC75961.1"/>
    </source>
</evidence>
<dbReference type="OrthoDB" id="9802919at2"/>
<dbReference type="InterPro" id="IPR036286">
    <property type="entry name" value="LexA/Signal_pep-like_sf"/>
</dbReference>
<keyword evidence="8" id="KW-1185">Reference proteome</keyword>
<evidence type="ECO:0000256" key="5">
    <source>
        <dbReference type="SAM" id="Phobius"/>
    </source>
</evidence>
<proteinExistence type="inferred from homology"/>
<accession>A0A1G6P7N8</accession>
<evidence type="ECO:0000313" key="8">
    <source>
        <dbReference type="Proteomes" id="UP000199452"/>
    </source>
</evidence>
<dbReference type="Gene3D" id="2.10.109.10">
    <property type="entry name" value="Umud Fragment, subunit A"/>
    <property type="match status" value="2"/>
</dbReference>
<dbReference type="SUPFAM" id="SSF51306">
    <property type="entry name" value="LexA/Signal peptidase"/>
    <property type="match status" value="1"/>
</dbReference>
<sequence length="341" mass="37876">MVQSKKRPAPRKKPIAKKRPATTGKKSKGAIKEWIIALLIALVLITFIRVLLVDIVMVRDEQMQATFSSGKVIAISKISPGARFPITLFSWESPKDSVGNFTGYDFTLQLPPIRFWSNKIKSTDKGKIYAYNEPDDNPKIPIDKKKFVLGRAVAIPGDIVLLEQGQIIVNGVAVSYPLSAEYFYHLKAKGSSKAMLAKIEIEEASTGKDGIVQLYATKEQAKKIKAFESVKSIVHETVSSHHDFMHLLSKFKKGFRLPTKGDSISLEAGNFEIYAPLIIGGESIDAELRLDGLYIDGKIVSAYTFKNSYYFMLKDNVDNSIDSRSYGPVSESYLIGRVTGQ</sequence>
<name>A0A1G6P7N8_9BACT</name>
<evidence type="ECO:0000256" key="4">
    <source>
        <dbReference type="SAM" id="MobiDB-lite"/>
    </source>
</evidence>
<dbReference type="GO" id="GO:0004252">
    <property type="term" value="F:serine-type endopeptidase activity"/>
    <property type="evidence" value="ECO:0007669"/>
    <property type="project" value="InterPro"/>
</dbReference>
<dbReference type="GO" id="GO:0006465">
    <property type="term" value="P:signal peptide processing"/>
    <property type="evidence" value="ECO:0007669"/>
    <property type="project" value="InterPro"/>
</dbReference>
<keyword evidence="5" id="KW-0812">Transmembrane</keyword>
<feature type="transmembrane region" description="Helical" evidence="5">
    <location>
        <begin position="34"/>
        <end position="58"/>
    </location>
</feature>
<dbReference type="AlphaFoldDB" id="A0A1G6P7N8"/>
<dbReference type="EMBL" id="FMYP01000049">
    <property type="protein sequence ID" value="SDC75961.1"/>
    <property type="molecule type" value="Genomic_DNA"/>
</dbReference>
<dbReference type="RefSeq" id="WP_092439442.1">
    <property type="nucleotide sequence ID" value="NZ_FMYP01000049.1"/>
</dbReference>
<organism evidence="7 8">
    <name type="scientific">Williamwhitmania taraxaci</name>
    <dbReference type="NCBI Taxonomy" id="1640674"/>
    <lineage>
        <taxon>Bacteria</taxon>
        <taxon>Pseudomonadati</taxon>
        <taxon>Bacteroidota</taxon>
        <taxon>Bacteroidia</taxon>
        <taxon>Bacteroidales</taxon>
        <taxon>Williamwhitmaniaceae</taxon>
        <taxon>Williamwhitmania</taxon>
    </lineage>
</organism>
<dbReference type="GO" id="GO:0016020">
    <property type="term" value="C:membrane"/>
    <property type="evidence" value="ECO:0007669"/>
    <property type="project" value="InterPro"/>
</dbReference>
<dbReference type="PANTHER" id="PTHR43390:SF1">
    <property type="entry name" value="CHLOROPLAST PROCESSING PEPTIDASE"/>
    <property type="match status" value="1"/>
</dbReference>
<dbReference type="Proteomes" id="UP000199452">
    <property type="component" value="Unassembled WGS sequence"/>
</dbReference>
<dbReference type="PANTHER" id="PTHR43390">
    <property type="entry name" value="SIGNAL PEPTIDASE I"/>
    <property type="match status" value="1"/>
</dbReference>
<protein>
    <recommendedName>
        <fullName evidence="2">Signal peptidase I</fullName>
    </recommendedName>
    <alternativeName>
        <fullName evidence="3">Leader peptidase I</fullName>
    </alternativeName>
</protein>
<dbReference type="InterPro" id="IPR000223">
    <property type="entry name" value="Pept_S26A_signal_pept_1"/>
</dbReference>
<feature type="domain" description="Peptidase S26" evidence="6">
    <location>
        <begin position="32"/>
        <end position="192"/>
    </location>
</feature>
<evidence type="ECO:0000256" key="2">
    <source>
        <dbReference type="ARBA" id="ARBA00019232"/>
    </source>
</evidence>
<dbReference type="CDD" id="cd06530">
    <property type="entry name" value="S26_SPase_I"/>
    <property type="match status" value="1"/>
</dbReference>
<dbReference type="PRINTS" id="PR00727">
    <property type="entry name" value="LEADERPTASE"/>
</dbReference>
<evidence type="ECO:0000259" key="6">
    <source>
        <dbReference type="Pfam" id="PF10502"/>
    </source>
</evidence>
<keyword evidence="5" id="KW-1133">Transmembrane helix</keyword>